<name>A0A430J9Y5_9BACL</name>
<sequence length="111" mass="12862">MSISEEKEQKLEPVKTKLNKVAIMLKSYDASAVVYVEIYGKLKKREVMVEALKRLEDGLIYTDEACTNLADNEFIEVYRKKNVARRDDDFIFLIDRAYAENYVVGAKIMKS</sequence>
<gene>
    <name evidence="1" type="ORF">EJQ19_20230</name>
</gene>
<dbReference type="OrthoDB" id="2622890at2"/>
<evidence type="ECO:0000313" key="2">
    <source>
        <dbReference type="Proteomes" id="UP000276128"/>
    </source>
</evidence>
<organism evidence="1 2">
    <name type="scientific">Paenibacillus whitsoniae</name>
    <dbReference type="NCBI Taxonomy" id="2496558"/>
    <lineage>
        <taxon>Bacteria</taxon>
        <taxon>Bacillati</taxon>
        <taxon>Bacillota</taxon>
        <taxon>Bacilli</taxon>
        <taxon>Bacillales</taxon>
        <taxon>Paenibacillaceae</taxon>
        <taxon>Paenibacillus</taxon>
    </lineage>
</organism>
<proteinExistence type="predicted"/>
<comment type="caution">
    <text evidence="1">The sequence shown here is derived from an EMBL/GenBank/DDBJ whole genome shotgun (WGS) entry which is preliminary data.</text>
</comment>
<keyword evidence="2" id="KW-1185">Reference proteome</keyword>
<protein>
    <submittedName>
        <fullName evidence="1">Uncharacterized protein</fullName>
    </submittedName>
</protein>
<dbReference type="Proteomes" id="UP000276128">
    <property type="component" value="Unassembled WGS sequence"/>
</dbReference>
<evidence type="ECO:0000313" key="1">
    <source>
        <dbReference type="EMBL" id="RTE07844.1"/>
    </source>
</evidence>
<dbReference type="RefSeq" id="WP_126143054.1">
    <property type="nucleotide sequence ID" value="NZ_RXHU01000063.1"/>
</dbReference>
<dbReference type="EMBL" id="RXHU01000063">
    <property type="protein sequence ID" value="RTE07844.1"/>
    <property type="molecule type" value="Genomic_DNA"/>
</dbReference>
<dbReference type="AlphaFoldDB" id="A0A430J9Y5"/>
<reference evidence="1 2" key="1">
    <citation type="submission" date="2018-12" db="EMBL/GenBank/DDBJ databases">
        <title>Bacillus ochoae sp. nov., Paenibacillus whitsoniae sp. nov., Paenibacillus spiritus sp. nov. Isolated from the Mars Exploration Rover during spacecraft assembly.</title>
        <authorList>
            <person name="Seuylemezian A."/>
            <person name="Vaishampayan P."/>
        </authorList>
    </citation>
    <scope>NUCLEOTIDE SEQUENCE [LARGE SCALE GENOMIC DNA]</scope>
    <source>
        <strain evidence="1 2">MER 54</strain>
    </source>
</reference>
<accession>A0A430J9Y5</accession>